<reference evidence="5" key="1">
    <citation type="journal article" date="2017" name="Ticks Tick Borne Dis.">
        <title>An insight into the sialome of Hyalomma excavatum.</title>
        <authorList>
            <person name="Ribeiro J.M."/>
            <person name="Slovak M."/>
            <person name="Francischetti I.M."/>
        </authorList>
    </citation>
    <scope>NUCLEOTIDE SEQUENCE</scope>
    <source>
        <strain evidence="5">Samish</strain>
        <tissue evidence="5">Salivary glands</tissue>
    </source>
</reference>
<dbReference type="InterPro" id="IPR019956">
    <property type="entry name" value="Ubiquitin_dom"/>
</dbReference>
<dbReference type="InterPro" id="IPR000626">
    <property type="entry name" value="Ubiquitin-like_dom"/>
</dbReference>
<dbReference type="SUPFAM" id="SSF54236">
    <property type="entry name" value="Ubiquitin-like"/>
    <property type="match status" value="1"/>
</dbReference>
<dbReference type="PRINTS" id="PR00348">
    <property type="entry name" value="UBIQUITIN"/>
</dbReference>
<dbReference type="Gene3D" id="3.10.20.90">
    <property type="entry name" value="Phosphatidylinositol 3-kinase Catalytic Subunit, Chain A, domain 1"/>
    <property type="match status" value="1"/>
</dbReference>
<dbReference type="GO" id="GO:0071816">
    <property type="term" value="P:tail-anchored membrane protein insertion into ER membrane"/>
    <property type="evidence" value="ECO:0007669"/>
    <property type="project" value="TreeGrafter"/>
</dbReference>
<keyword evidence="2" id="KW-0963">Cytoplasm</keyword>
<dbReference type="InterPro" id="IPR041421">
    <property type="entry name" value="Ubl4_C_TUGS"/>
</dbReference>
<feature type="compositionally biased region" description="Low complexity" evidence="3">
    <location>
        <begin position="130"/>
        <end position="143"/>
    </location>
</feature>
<dbReference type="GO" id="GO:0071818">
    <property type="term" value="C:BAT3 complex"/>
    <property type="evidence" value="ECO:0007669"/>
    <property type="project" value="TreeGrafter"/>
</dbReference>
<dbReference type="PANTHER" id="PTHR46555">
    <property type="entry name" value="UBIQUITIN-LIKE PROTEIN 4A"/>
    <property type="match status" value="1"/>
</dbReference>
<dbReference type="GO" id="GO:0006620">
    <property type="term" value="P:post-translational protein targeting to endoplasmic reticulum membrane"/>
    <property type="evidence" value="ECO:0007669"/>
    <property type="project" value="InterPro"/>
</dbReference>
<dbReference type="InterPro" id="IPR047154">
    <property type="entry name" value="UBL4A-like"/>
</dbReference>
<evidence type="ECO:0000259" key="4">
    <source>
        <dbReference type="PROSITE" id="PS50053"/>
    </source>
</evidence>
<dbReference type="EMBL" id="GEFH01002108">
    <property type="protein sequence ID" value="JAP66473.1"/>
    <property type="molecule type" value="mRNA"/>
</dbReference>
<feature type="region of interest" description="Disordered" evidence="3">
    <location>
        <begin position="130"/>
        <end position="168"/>
    </location>
</feature>
<accession>A0A131XHA6</accession>
<sequence>MFISVKILQGEECTIEVSGVSASSSISAVKHLVAQQLQIPVDQQRLVFRGKTLSDSLSLGDYNIVEGNRLHLFVLKAADNASVVWDQMRKFLLSQFSHEDAEKVLEEYKKDFSQSVASLSLDDIERMASSSLGTASTTTSTSGDKASRPPPGRGSGSSLLVLSNDDTS</sequence>
<evidence type="ECO:0000256" key="3">
    <source>
        <dbReference type="SAM" id="MobiDB-lite"/>
    </source>
</evidence>
<feature type="domain" description="Ubiquitin-like" evidence="4">
    <location>
        <begin position="1"/>
        <end position="79"/>
    </location>
</feature>
<dbReference type="SMART" id="SM00213">
    <property type="entry name" value="UBQ"/>
    <property type="match status" value="1"/>
</dbReference>
<dbReference type="PROSITE" id="PS50053">
    <property type="entry name" value="UBIQUITIN_2"/>
    <property type="match status" value="1"/>
</dbReference>
<dbReference type="AlphaFoldDB" id="A0A131XHA6"/>
<proteinExistence type="evidence at transcript level"/>
<dbReference type="InterPro" id="IPR029071">
    <property type="entry name" value="Ubiquitin-like_domsf"/>
</dbReference>
<dbReference type="Pfam" id="PF17840">
    <property type="entry name" value="Tugs"/>
    <property type="match status" value="1"/>
</dbReference>
<protein>
    <submittedName>
        <fullName evidence="5">Putative r ap-80 ubiquitin/40s ribosomal protein s27a fusion</fullName>
    </submittedName>
</protein>
<keyword evidence="5" id="KW-0689">Ribosomal protein</keyword>
<dbReference type="GO" id="GO:0051087">
    <property type="term" value="F:protein-folding chaperone binding"/>
    <property type="evidence" value="ECO:0007669"/>
    <property type="project" value="TreeGrafter"/>
</dbReference>
<evidence type="ECO:0000313" key="5">
    <source>
        <dbReference type="EMBL" id="JAP66473.1"/>
    </source>
</evidence>
<comment type="subcellular location">
    <subcellularLocation>
        <location evidence="1">Cytoplasm</location>
        <location evidence="1">Cytosol</location>
    </subcellularLocation>
</comment>
<evidence type="ECO:0000256" key="2">
    <source>
        <dbReference type="ARBA" id="ARBA00022490"/>
    </source>
</evidence>
<keyword evidence="5" id="KW-0687">Ribonucleoprotein</keyword>
<dbReference type="GO" id="GO:0005840">
    <property type="term" value="C:ribosome"/>
    <property type="evidence" value="ECO:0007669"/>
    <property type="project" value="UniProtKB-KW"/>
</dbReference>
<dbReference type="PANTHER" id="PTHR46555:SF1">
    <property type="entry name" value="UBIQUITIN-LIKE PROTEIN 4A"/>
    <property type="match status" value="1"/>
</dbReference>
<name>A0A131XHA6_9ACAR</name>
<dbReference type="Pfam" id="PF00240">
    <property type="entry name" value="ubiquitin"/>
    <property type="match status" value="1"/>
</dbReference>
<evidence type="ECO:0000256" key="1">
    <source>
        <dbReference type="ARBA" id="ARBA00004514"/>
    </source>
</evidence>
<feature type="compositionally biased region" description="Low complexity" evidence="3">
    <location>
        <begin position="156"/>
        <end position="168"/>
    </location>
</feature>
<organism evidence="5">
    <name type="scientific">Hyalomma excavatum</name>
    <dbReference type="NCBI Taxonomy" id="257692"/>
    <lineage>
        <taxon>Eukaryota</taxon>
        <taxon>Metazoa</taxon>
        <taxon>Ecdysozoa</taxon>
        <taxon>Arthropoda</taxon>
        <taxon>Chelicerata</taxon>
        <taxon>Arachnida</taxon>
        <taxon>Acari</taxon>
        <taxon>Parasitiformes</taxon>
        <taxon>Ixodida</taxon>
        <taxon>Ixodoidea</taxon>
        <taxon>Ixodidae</taxon>
        <taxon>Hyalomminae</taxon>
        <taxon>Hyalomma</taxon>
    </lineage>
</organism>